<protein>
    <submittedName>
        <fullName evidence="2">GalNAc(5)-diNAcBac-PP-undecaprenol beta-1,3-glucosyltransferase</fullName>
        <ecNumber evidence="2">2.4.1.293</ecNumber>
    </submittedName>
</protein>
<name>A0A1Q2HNZ1_9BACT</name>
<dbReference type="Pfam" id="PF00535">
    <property type="entry name" value="Glycos_transf_2"/>
    <property type="match status" value="1"/>
</dbReference>
<dbReference type="GO" id="GO:0016757">
    <property type="term" value="F:glycosyltransferase activity"/>
    <property type="evidence" value="ECO:0007669"/>
    <property type="project" value="UniProtKB-KW"/>
</dbReference>
<dbReference type="EMBL" id="CP019633">
    <property type="protein sequence ID" value="AQQ08953.1"/>
    <property type="molecule type" value="Genomic_DNA"/>
</dbReference>
<evidence type="ECO:0000313" key="2">
    <source>
        <dbReference type="EMBL" id="AQQ08953.1"/>
    </source>
</evidence>
<dbReference type="STRING" id="1940790.L21SP3_00747"/>
<dbReference type="PANTHER" id="PTHR43685">
    <property type="entry name" value="GLYCOSYLTRANSFERASE"/>
    <property type="match status" value="1"/>
</dbReference>
<keyword evidence="2" id="KW-0328">Glycosyltransferase</keyword>
<dbReference type="EC" id="2.4.1.293" evidence="2"/>
<keyword evidence="3" id="KW-1185">Reference proteome</keyword>
<accession>A0A1Q2HNZ1</accession>
<proteinExistence type="predicted"/>
<organism evidence="2 3">
    <name type="scientific">Sedimentisphaera cyanobacteriorum</name>
    <dbReference type="NCBI Taxonomy" id="1940790"/>
    <lineage>
        <taxon>Bacteria</taxon>
        <taxon>Pseudomonadati</taxon>
        <taxon>Planctomycetota</taxon>
        <taxon>Phycisphaerae</taxon>
        <taxon>Sedimentisphaerales</taxon>
        <taxon>Sedimentisphaeraceae</taxon>
        <taxon>Sedimentisphaera</taxon>
    </lineage>
</organism>
<gene>
    <name evidence="2" type="primary">pglI_3</name>
    <name evidence="2" type="ORF">L21SP3_00747</name>
</gene>
<dbReference type="InterPro" id="IPR001173">
    <property type="entry name" value="Glyco_trans_2-like"/>
</dbReference>
<dbReference type="Gene3D" id="3.90.550.10">
    <property type="entry name" value="Spore Coat Polysaccharide Biosynthesis Protein SpsA, Chain A"/>
    <property type="match status" value="1"/>
</dbReference>
<evidence type="ECO:0000313" key="3">
    <source>
        <dbReference type="Proteomes" id="UP000188273"/>
    </source>
</evidence>
<dbReference type="CDD" id="cd00761">
    <property type="entry name" value="Glyco_tranf_GTA_type"/>
    <property type="match status" value="1"/>
</dbReference>
<evidence type="ECO:0000259" key="1">
    <source>
        <dbReference type="Pfam" id="PF00535"/>
    </source>
</evidence>
<dbReference type="AlphaFoldDB" id="A0A1Q2HNZ1"/>
<feature type="domain" description="Glycosyltransferase 2-like" evidence="1">
    <location>
        <begin position="6"/>
        <end position="131"/>
    </location>
</feature>
<dbReference type="KEGG" id="pbu:L21SP3_00747"/>
<dbReference type="PANTHER" id="PTHR43685:SF2">
    <property type="entry name" value="GLYCOSYLTRANSFERASE 2-LIKE DOMAIN-CONTAINING PROTEIN"/>
    <property type="match status" value="1"/>
</dbReference>
<keyword evidence="2" id="KW-0808">Transferase</keyword>
<dbReference type="SUPFAM" id="SSF53448">
    <property type="entry name" value="Nucleotide-diphospho-sugar transferases"/>
    <property type="match status" value="1"/>
</dbReference>
<dbReference type="InterPro" id="IPR050834">
    <property type="entry name" value="Glycosyltransf_2"/>
</dbReference>
<dbReference type="OrthoDB" id="9771846at2"/>
<dbReference type="Proteomes" id="UP000188273">
    <property type="component" value="Chromosome"/>
</dbReference>
<sequence>MNPQVSIVVRACNDIEFIEQTLEMISKQSFKDFQLVCPDSNSTDGTYEKLCSFCSDAYRIEGRYVPGKVLNEAVSKCRGELIVFNNSDCVIQGEYWLENLIKPFDDKQVTAVYGKQVPRKDADPLVVKDYSRAFSSKSLKWGNFFSLATSAIRKSSLLEHPFNEEVQYSEDVEWAWRARQRGEKIAFAEGAVVEHSHNYTVEEIKKRFYGEGLAEPAIYGRRPAQENFLSCVIKPAAAETLRDWIYLLKIGRPDLFLWAPKYRWLQRSSVYRGIKEYYS</sequence>
<dbReference type="RefSeq" id="WP_077539419.1">
    <property type="nucleotide sequence ID" value="NZ_CP019633.1"/>
</dbReference>
<reference evidence="3" key="1">
    <citation type="submission" date="2017-02" db="EMBL/GenBank/DDBJ databases">
        <title>Comparative genomics and description of representatives of a novel lineage of planctomycetes thriving in anoxic sediments.</title>
        <authorList>
            <person name="Spring S."/>
            <person name="Bunk B."/>
            <person name="Sproer C."/>
            <person name="Klenk H.-P."/>
        </authorList>
    </citation>
    <scope>NUCLEOTIDE SEQUENCE [LARGE SCALE GENOMIC DNA]</scope>
    <source>
        <strain evidence="3">L21-RPul-D3</strain>
    </source>
</reference>
<dbReference type="InterPro" id="IPR029044">
    <property type="entry name" value="Nucleotide-diphossugar_trans"/>
</dbReference>